<protein>
    <submittedName>
        <fullName evidence="1">Uncharacterized protein</fullName>
    </submittedName>
</protein>
<evidence type="ECO:0000313" key="1">
    <source>
        <dbReference type="EMBL" id="CAH3188852.1"/>
    </source>
</evidence>
<dbReference type="EMBL" id="CALNXI010002552">
    <property type="protein sequence ID" value="CAH3188852.1"/>
    <property type="molecule type" value="Genomic_DNA"/>
</dbReference>
<dbReference type="Gene3D" id="3.60.10.10">
    <property type="entry name" value="Endonuclease/exonuclease/phosphatase"/>
    <property type="match status" value="1"/>
</dbReference>
<evidence type="ECO:0000313" key="2">
    <source>
        <dbReference type="Proteomes" id="UP001159427"/>
    </source>
</evidence>
<proteinExistence type="predicted"/>
<gene>
    <name evidence="1" type="ORF">PEVE_00018861</name>
</gene>
<feature type="non-terminal residue" evidence="1">
    <location>
        <position position="1"/>
    </location>
</feature>
<dbReference type="Proteomes" id="UP001159427">
    <property type="component" value="Unassembled WGS sequence"/>
</dbReference>
<dbReference type="PANTHER" id="PTHR47510:SF3">
    <property type="entry name" value="ENDO_EXONUCLEASE_PHOSPHATASE DOMAIN-CONTAINING PROTEIN"/>
    <property type="match status" value="1"/>
</dbReference>
<comment type="caution">
    <text evidence="1">The sequence shown here is derived from an EMBL/GenBank/DDBJ whole genome shotgun (WGS) entry which is preliminary data.</text>
</comment>
<organism evidence="1 2">
    <name type="scientific">Porites evermanni</name>
    <dbReference type="NCBI Taxonomy" id="104178"/>
    <lineage>
        <taxon>Eukaryota</taxon>
        <taxon>Metazoa</taxon>
        <taxon>Cnidaria</taxon>
        <taxon>Anthozoa</taxon>
        <taxon>Hexacorallia</taxon>
        <taxon>Scleractinia</taxon>
        <taxon>Fungiina</taxon>
        <taxon>Poritidae</taxon>
        <taxon>Porites</taxon>
    </lineage>
</organism>
<accession>A0ABN8SAV4</accession>
<dbReference type="InterPro" id="IPR036691">
    <property type="entry name" value="Endo/exonu/phosph_ase_sf"/>
</dbReference>
<dbReference type="PANTHER" id="PTHR47510">
    <property type="entry name" value="REVERSE TRANSCRIPTASE DOMAIN-CONTAINING PROTEIN"/>
    <property type="match status" value="1"/>
</dbReference>
<sequence length="120" mass="13798">IGCIYCISILYHPFQFDLSFVPKIDEVQEFLLRTDISLAFITKTWLKETIADSTVSTPGYTIIRKDRTTNNHSGVCLYVRDGCSKYHRLEELCCSTDDEILWLHLRPAHLPRGFSCLIAV</sequence>
<reference evidence="1 2" key="1">
    <citation type="submission" date="2022-05" db="EMBL/GenBank/DDBJ databases">
        <authorList>
            <consortium name="Genoscope - CEA"/>
            <person name="William W."/>
        </authorList>
    </citation>
    <scope>NUCLEOTIDE SEQUENCE [LARGE SCALE GENOMIC DNA]</scope>
</reference>
<keyword evidence="2" id="KW-1185">Reference proteome</keyword>
<name>A0ABN8SAV4_9CNID</name>